<accession>A0ABQ2MK44</accession>
<gene>
    <name evidence="3" type="ORF">GCM10012287_41970</name>
</gene>
<sequence>MAAVGVGLSLAVLPVGPASAAAGGTHVRCNDVPALKKAITQANADGGRVTLASHCTYTLTAPDNPDDGLPEITGKVTITGRDTTIRRAPNATQDFRVFHVLSGGTLTLNSLTVSGGSLPDFAGGGLWNSGTTNLNRTVIRGNRAETSAGIHNVGGRLHLDRSTVERNTATQNGGGILNGRNQLLDQPGTLIMKGGALLNNRALNDAGGGLENLRSTASLDSVEVKGNTALRGGGINQFAGTLHLNSTTLRENIAVTGAGLRNSFSTATLDRSLITRNTAITAGGGIFNENSSSVALTASKVVRNRPDDCSPAGSVPGCTAPTGTVTPPATQVPPPAENGHVRK</sequence>
<proteinExistence type="predicted"/>
<keyword evidence="2" id="KW-0732">Signal</keyword>
<dbReference type="InterPro" id="IPR012334">
    <property type="entry name" value="Pectin_lyas_fold"/>
</dbReference>
<name>A0ABQ2MK44_9ACTN</name>
<dbReference type="InterPro" id="IPR011050">
    <property type="entry name" value="Pectin_lyase_fold/virulence"/>
</dbReference>
<protein>
    <recommendedName>
        <fullName evidence="5">Right handed beta helix domain-containing protein</fullName>
    </recommendedName>
</protein>
<evidence type="ECO:0000256" key="1">
    <source>
        <dbReference type="SAM" id="MobiDB-lite"/>
    </source>
</evidence>
<reference evidence="4" key="1">
    <citation type="journal article" date="2019" name="Int. J. Syst. Evol. Microbiol.">
        <title>The Global Catalogue of Microorganisms (GCM) 10K type strain sequencing project: providing services to taxonomists for standard genome sequencing and annotation.</title>
        <authorList>
            <consortium name="The Broad Institute Genomics Platform"/>
            <consortium name="The Broad Institute Genome Sequencing Center for Infectious Disease"/>
            <person name="Wu L."/>
            <person name="Ma J."/>
        </authorList>
    </citation>
    <scope>NUCLEOTIDE SEQUENCE [LARGE SCALE GENOMIC DNA]</scope>
    <source>
        <strain evidence="4">CGMCC 4.7178</strain>
    </source>
</reference>
<dbReference type="Gene3D" id="2.160.20.10">
    <property type="entry name" value="Single-stranded right-handed beta-helix, Pectin lyase-like"/>
    <property type="match status" value="1"/>
</dbReference>
<evidence type="ECO:0000313" key="4">
    <source>
        <dbReference type="Proteomes" id="UP000631535"/>
    </source>
</evidence>
<dbReference type="SUPFAM" id="SSF51126">
    <property type="entry name" value="Pectin lyase-like"/>
    <property type="match status" value="1"/>
</dbReference>
<evidence type="ECO:0008006" key="5">
    <source>
        <dbReference type="Google" id="ProtNLM"/>
    </source>
</evidence>
<comment type="caution">
    <text evidence="3">The sequence shown here is derived from an EMBL/GenBank/DDBJ whole genome shotgun (WGS) entry which is preliminary data.</text>
</comment>
<feature type="chain" id="PRO_5045550377" description="Right handed beta helix domain-containing protein" evidence="2">
    <location>
        <begin position="21"/>
        <end position="343"/>
    </location>
</feature>
<keyword evidence="4" id="KW-1185">Reference proteome</keyword>
<dbReference type="EMBL" id="BMMP01000014">
    <property type="protein sequence ID" value="GGO54014.1"/>
    <property type="molecule type" value="Genomic_DNA"/>
</dbReference>
<evidence type="ECO:0000256" key="2">
    <source>
        <dbReference type="SAM" id="SignalP"/>
    </source>
</evidence>
<feature type="compositionally biased region" description="Low complexity" evidence="1">
    <location>
        <begin position="315"/>
        <end position="329"/>
    </location>
</feature>
<dbReference type="Proteomes" id="UP000631535">
    <property type="component" value="Unassembled WGS sequence"/>
</dbReference>
<feature type="region of interest" description="Disordered" evidence="1">
    <location>
        <begin position="307"/>
        <end position="343"/>
    </location>
</feature>
<evidence type="ECO:0000313" key="3">
    <source>
        <dbReference type="EMBL" id="GGO54014.1"/>
    </source>
</evidence>
<organism evidence="3 4">
    <name type="scientific">Streptomyces daqingensis</name>
    <dbReference type="NCBI Taxonomy" id="1472640"/>
    <lineage>
        <taxon>Bacteria</taxon>
        <taxon>Bacillati</taxon>
        <taxon>Actinomycetota</taxon>
        <taxon>Actinomycetes</taxon>
        <taxon>Kitasatosporales</taxon>
        <taxon>Streptomycetaceae</taxon>
        <taxon>Streptomyces</taxon>
    </lineage>
</organism>
<feature type="signal peptide" evidence="2">
    <location>
        <begin position="1"/>
        <end position="20"/>
    </location>
</feature>